<accession>A0A1C4CHS4</accession>
<dbReference type="AlphaFoldDB" id="A0A1C4CHS4"/>
<dbReference type="OrthoDB" id="9877272at2"/>
<evidence type="ECO:0000313" key="3">
    <source>
        <dbReference type="Proteomes" id="UP000198975"/>
    </source>
</evidence>
<keyword evidence="3" id="KW-1185">Reference proteome</keyword>
<reference evidence="3" key="1">
    <citation type="submission" date="2016-08" db="EMBL/GenBank/DDBJ databases">
        <authorList>
            <person name="Varghese N."/>
            <person name="Submissions Spin"/>
        </authorList>
    </citation>
    <scope>NUCLEOTIDE SEQUENCE [LARGE SCALE GENOMIC DNA]</scope>
    <source>
        <strain evidence="3">REICA_082</strain>
    </source>
</reference>
<sequence length="94" mass="10510">METNNIYTSQLTSKELEASFSTLRDKLKMLKETLSEEEGEVFSKIIKSAGTHLSSLQQSNQSEDKFSYIKPISAAASVKVREDIIALSDELDVH</sequence>
<evidence type="ECO:0000256" key="1">
    <source>
        <dbReference type="SAM" id="Coils"/>
    </source>
</evidence>
<keyword evidence="1" id="KW-0175">Coiled coil</keyword>
<feature type="coiled-coil region" evidence="1">
    <location>
        <begin position="13"/>
        <end position="40"/>
    </location>
</feature>
<evidence type="ECO:0000313" key="2">
    <source>
        <dbReference type="EMBL" id="SCC18680.1"/>
    </source>
</evidence>
<organism evidence="2 3">
    <name type="scientific">Kosakonia oryzendophytica</name>
    <dbReference type="NCBI Taxonomy" id="1005665"/>
    <lineage>
        <taxon>Bacteria</taxon>
        <taxon>Pseudomonadati</taxon>
        <taxon>Pseudomonadota</taxon>
        <taxon>Gammaproteobacteria</taxon>
        <taxon>Enterobacterales</taxon>
        <taxon>Enterobacteriaceae</taxon>
        <taxon>Kosakonia</taxon>
    </lineage>
</organism>
<dbReference type="RefSeq" id="WP_134318094.1">
    <property type="nucleotide sequence ID" value="NZ_CP115659.1"/>
</dbReference>
<dbReference type="Proteomes" id="UP000198975">
    <property type="component" value="Unassembled WGS sequence"/>
</dbReference>
<proteinExistence type="predicted"/>
<gene>
    <name evidence="2" type="ORF">GA0061071_107256</name>
</gene>
<dbReference type="EMBL" id="FMAY01000007">
    <property type="protein sequence ID" value="SCC18680.1"/>
    <property type="molecule type" value="Genomic_DNA"/>
</dbReference>
<name>A0A1C4CHS4_9ENTR</name>
<protein>
    <submittedName>
        <fullName evidence="2">Uncharacterized protein</fullName>
    </submittedName>
</protein>